<reference evidence="4 5" key="1">
    <citation type="submission" date="2020-12" db="EMBL/GenBank/DDBJ databases">
        <authorList>
            <person name="Awala S.I."/>
            <person name="Gwak J.-H."/>
            <person name="Kim S.-J."/>
            <person name="Rhee S.-K."/>
        </authorList>
    </citation>
    <scope>NUCLEOTIDE SEQUENCE [LARGE SCALE GENOMIC DNA]</scope>
    <source>
        <strain evidence="4 5">IT5</strain>
    </source>
</reference>
<dbReference type="RefSeq" id="WP_206847761.1">
    <property type="nucleotide sequence ID" value="NZ_CP065956.1"/>
</dbReference>
<dbReference type="Gene3D" id="2.60.120.10">
    <property type="entry name" value="Jelly Rolls"/>
    <property type="match status" value="1"/>
</dbReference>
<dbReference type="PANTHER" id="PTHR42742:SF3">
    <property type="entry name" value="FRUCTOKINASE"/>
    <property type="match status" value="1"/>
</dbReference>
<evidence type="ECO:0000313" key="5">
    <source>
        <dbReference type="Proteomes" id="UP000663088"/>
    </source>
</evidence>
<dbReference type="SUPFAM" id="SSF51182">
    <property type="entry name" value="RmlC-like cupins"/>
    <property type="match status" value="1"/>
</dbReference>
<evidence type="ECO:0000256" key="1">
    <source>
        <dbReference type="ARBA" id="ARBA00022723"/>
    </source>
</evidence>
<dbReference type="Proteomes" id="UP000663088">
    <property type="component" value="Chromosome"/>
</dbReference>
<dbReference type="InterPro" id="IPR014628">
    <property type="entry name" value="Man6P_isomerase_Firm_short"/>
</dbReference>
<dbReference type="PIRSF" id="PIRSF036894">
    <property type="entry name" value="PMI_Firm_short"/>
    <property type="match status" value="1"/>
</dbReference>
<gene>
    <name evidence="4" type="ORF">EM20IM_02995</name>
</gene>
<dbReference type="EMBL" id="CP065956">
    <property type="protein sequence ID" value="QSR87313.1"/>
    <property type="molecule type" value="Genomic_DNA"/>
</dbReference>
<name>A0ABX7PX63_9BACT</name>
<dbReference type="GO" id="GO:0016853">
    <property type="term" value="F:isomerase activity"/>
    <property type="evidence" value="ECO:0007669"/>
    <property type="project" value="UniProtKB-KW"/>
</dbReference>
<proteinExistence type="predicted"/>
<dbReference type="CDD" id="cd07010">
    <property type="entry name" value="cupin_PMI_type_I_N_bac"/>
    <property type="match status" value="1"/>
</dbReference>
<keyword evidence="5" id="KW-1185">Reference proteome</keyword>
<dbReference type="Pfam" id="PF20511">
    <property type="entry name" value="PMI_typeI_cat"/>
    <property type="match status" value="1"/>
</dbReference>
<accession>A0ABX7PX63</accession>
<dbReference type="InterPro" id="IPR014710">
    <property type="entry name" value="RmlC-like_jellyroll"/>
</dbReference>
<evidence type="ECO:0000256" key="2">
    <source>
        <dbReference type="ARBA" id="ARBA00022833"/>
    </source>
</evidence>
<evidence type="ECO:0000313" key="4">
    <source>
        <dbReference type="EMBL" id="QSR87313.1"/>
    </source>
</evidence>
<keyword evidence="2" id="KW-0862">Zinc</keyword>
<protein>
    <submittedName>
        <fullName evidence="4">Class I mannose-6-phosphate isomerase</fullName>
    </submittedName>
</protein>
<dbReference type="InterPro" id="IPR051804">
    <property type="entry name" value="Carb_Metab_Reg_Kinase/Isom"/>
</dbReference>
<keyword evidence="4" id="KW-0413">Isomerase</keyword>
<dbReference type="InterPro" id="IPR046457">
    <property type="entry name" value="PMI_typeI_cat"/>
</dbReference>
<dbReference type="InterPro" id="IPR011051">
    <property type="entry name" value="RmlC_Cupin_sf"/>
</dbReference>
<keyword evidence="1" id="KW-0479">Metal-binding</keyword>
<sequence>MAIFQFKPIYKKKIWGGSRLKFFSAKHNHQQLTEVGEVWELVDRKEERSELEVPYGSMNNLHELWLNKREEIFGKKSPAGSHFPLIIKILDCGLPTSIQVHPDEDTAKIYGWEKKTEFWFFLDTSPGSFVYLGFKQRLFPGQLASVIGKKEIIKYINAIPTSRSHGLLVHSGQVHAIGGGNLILEIQENSDTTFRIYDWERKGRDGRPRPIHDREAMHALSLFPYTPRLLPPEEISIIEKSFALKRIELGSGQSLLHLVDEDSFMYFFFCEGKLFVEKKLYEKGQAILVSADHGPLRITGIDKKNEIIAVYFP</sequence>
<evidence type="ECO:0000259" key="3">
    <source>
        <dbReference type="Pfam" id="PF20511"/>
    </source>
</evidence>
<feature type="domain" description="Phosphomannose isomerase type I catalytic" evidence="3">
    <location>
        <begin position="3"/>
        <end position="109"/>
    </location>
</feature>
<dbReference type="PANTHER" id="PTHR42742">
    <property type="entry name" value="TRANSCRIPTIONAL REPRESSOR MPRA"/>
    <property type="match status" value="1"/>
</dbReference>
<organism evidence="4 5">
    <name type="scientific">Candidatus Methylacidiphilum infernorum</name>
    <dbReference type="NCBI Taxonomy" id="511746"/>
    <lineage>
        <taxon>Bacteria</taxon>
        <taxon>Pseudomonadati</taxon>
        <taxon>Verrucomicrobiota</taxon>
        <taxon>Methylacidiphilae</taxon>
        <taxon>Methylacidiphilales</taxon>
        <taxon>Methylacidiphilaceae</taxon>
        <taxon>Methylacidiphilum (ex Ratnadevi et al. 2023)</taxon>
    </lineage>
</organism>